<dbReference type="AlphaFoldDB" id="A0A917RAM9"/>
<comment type="caution">
    <text evidence="2">The sequence shown here is derived from an EMBL/GenBank/DDBJ whole genome shotgun (WGS) entry which is preliminary data.</text>
</comment>
<proteinExistence type="predicted"/>
<name>A0A917RAM9_9NOCA</name>
<gene>
    <name evidence="2" type="ORF">GCM10011588_09560</name>
</gene>
<evidence type="ECO:0000313" key="3">
    <source>
        <dbReference type="Proteomes" id="UP000638263"/>
    </source>
</evidence>
<organism evidence="2 3">
    <name type="scientific">Nocardia jinanensis</name>
    <dbReference type="NCBI Taxonomy" id="382504"/>
    <lineage>
        <taxon>Bacteria</taxon>
        <taxon>Bacillati</taxon>
        <taxon>Actinomycetota</taxon>
        <taxon>Actinomycetes</taxon>
        <taxon>Mycobacteriales</taxon>
        <taxon>Nocardiaceae</taxon>
        <taxon>Nocardia</taxon>
    </lineage>
</organism>
<dbReference type="InterPro" id="IPR018247">
    <property type="entry name" value="EF_Hand_1_Ca_BS"/>
</dbReference>
<reference evidence="2" key="2">
    <citation type="submission" date="2020-09" db="EMBL/GenBank/DDBJ databases">
        <authorList>
            <person name="Sun Q."/>
            <person name="Zhou Y."/>
        </authorList>
    </citation>
    <scope>NUCLEOTIDE SEQUENCE</scope>
    <source>
        <strain evidence="2">CGMCC 4.3508</strain>
    </source>
</reference>
<sequence length="478" mass="50702">MAASAGVTRAQEQGQRPLLLILLRPTTNSLIAPFGSLAHDRAWYEDRIFGTTGVTGSRNVVDYYSALSRGRFTFKKAATVEVFDARSPSLLQKVGVDNDGIDDNGKASTADDDSPTTVTRKVTRYLAAEAGFDYSDYDSNGDGTVTTDELTILSIDSLSDGSGQSEQGGDPRGLGCLPLSGVNVCSGVSLAGQMSDLMNYAHELSHLLTPGSIDLYGFNACHSKKLTLLSCTREDPPGTGLPLVSPDEVDGYFMDPWHRAKYGWAGPDRTVALTGTGSEVLVPVNVAAPGIFGTFETLTLTGPNNEAVTFEARVRSASPYEDGLSAEGVLAWYRSINSYSNPAIIPSLLNSRKEDRAHFTLAPVSCILDPDNQASRGVETALGAGTYRLNWSGGTDSGFLIQVTPIFPLYRISWSPSSNAASCAPATPPPPGPPIPPQLQELPELPTLPPPQRFLCGLLPLLCNPCGPFGLCLPPASS</sequence>
<dbReference type="Proteomes" id="UP000638263">
    <property type="component" value="Unassembled WGS sequence"/>
</dbReference>
<feature type="region of interest" description="Disordered" evidence="1">
    <location>
        <begin position="96"/>
        <end position="115"/>
    </location>
</feature>
<evidence type="ECO:0000313" key="2">
    <source>
        <dbReference type="EMBL" id="GGK97232.1"/>
    </source>
</evidence>
<keyword evidence="3" id="KW-1185">Reference proteome</keyword>
<feature type="compositionally biased region" description="Pro residues" evidence="1">
    <location>
        <begin position="426"/>
        <end position="437"/>
    </location>
</feature>
<protein>
    <recommendedName>
        <fullName evidence="4">EF-hand domain-containing protein</fullName>
    </recommendedName>
</protein>
<dbReference type="PROSITE" id="PS00018">
    <property type="entry name" value="EF_HAND_1"/>
    <property type="match status" value="1"/>
</dbReference>
<evidence type="ECO:0000256" key="1">
    <source>
        <dbReference type="SAM" id="MobiDB-lite"/>
    </source>
</evidence>
<reference evidence="2" key="1">
    <citation type="journal article" date="2014" name="Int. J. Syst. Evol. Microbiol.">
        <title>Complete genome sequence of Corynebacterium casei LMG S-19264T (=DSM 44701T), isolated from a smear-ripened cheese.</title>
        <authorList>
            <consortium name="US DOE Joint Genome Institute (JGI-PGF)"/>
            <person name="Walter F."/>
            <person name="Albersmeier A."/>
            <person name="Kalinowski J."/>
            <person name="Ruckert C."/>
        </authorList>
    </citation>
    <scope>NUCLEOTIDE SEQUENCE</scope>
    <source>
        <strain evidence="2">CGMCC 4.3508</strain>
    </source>
</reference>
<evidence type="ECO:0008006" key="4">
    <source>
        <dbReference type="Google" id="ProtNLM"/>
    </source>
</evidence>
<dbReference type="EMBL" id="BMMH01000002">
    <property type="protein sequence ID" value="GGK97232.1"/>
    <property type="molecule type" value="Genomic_DNA"/>
</dbReference>
<feature type="region of interest" description="Disordered" evidence="1">
    <location>
        <begin position="421"/>
        <end position="444"/>
    </location>
</feature>
<accession>A0A917RAM9</accession>